<dbReference type="InterPro" id="IPR023401">
    <property type="entry name" value="ODC_N"/>
</dbReference>
<dbReference type="Proteomes" id="UP000664914">
    <property type="component" value="Chromosome"/>
</dbReference>
<dbReference type="PANTHER" id="PTHR13812:SF19">
    <property type="entry name" value="KETIMINE REDUCTASE MU-CRYSTALLIN"/>
    <property type="match status" value="1"/>
</dbReference>
<protein>
    <submittedName>
        <fullName evidence="1">Ornithine cyclodeaminase family protein</fullName>
    </submittedName>
</protein>
<accession>A0A975CZ87</accession>
<dbReference type="AlphaFoldDB" id="A0A975CZ87"/>
<reference evidence="1" key="1">
    <citation type="submission" date="2020-07" db="EMBL/GenBank/DDBJ databases">
        <authorList>
            <person name="Camacho E."/>
        </authorList>
    </citation>
    <scope>NUCLEOTIDE SEQUENCE</scope>
    <source>
        <strain evidence="1">MPO218</strain>
    </source>
</reference>
<evidence type="ECO:0000313" key="1">
    <source>
        <dbReference type="EMBL" id="QTH20062.1"/>
    </source>
</evidence>
<dbReference type="EMBL" id="CP059319">
    <property type="protein sequence ID" value="QTH20062.1"/>
    <property type="molecule type" value="Genomic_DNA"/>
</dbReference>
<dbReference type="InterPro" id="IPR003462">
    <property type="entry name" value="ODC_Mu_crystall"/>
</dbReference>
<reference evidence="1" key="2">
    <citation type="submission" date="2021-04" db="EMBL/GenBank/DDBJ databases">
        <title>Isolation and genomic analysis of the ibuprofen-degrading bacterium Sphingomonas strain MPO218.</title>
        <authorList>
            <person name="Aulestia M."/>
            <person name="Flores A."/>
            <person name="Mangas E.L."/>
            <person name="Perez-Pulido A.J."/>
            <person name="Santero E."/>
            <person name="Camacho E.M."/>
        </authorList>
    </citation>
    <scope>NUCLEOTIDE SEQUENCE</scope>
    <source>
        <strain evidence="1">MPO218</strain>
    </source>
</reference>
<proteinExistence type="predicted"/>
<dbReference type="SUPFAM" id="SSF51735">
    <property type="entry name" value="NAD(P)-binding Rossmann-fold domains"/>
    <property type="match status" value="1"/>
</dbReference>
<dbReference type="GO" id="GO:0005737">
    <property type="term" value="C:cytoplasm"/>
    <property type="evidence" value="ECO:0007669"/>
    <property type="project" value="TreeGrafter"/>
</dbReference>
<evidence type="ECO:0000313" key="2">
    <source>
        <dbReference type="Proteomes" id="UP000664914"/>
    </source>
</evidence>
<dbReference type="InterPro" id="IPR036291">
    <property type="entry name" value="NAD(P)-bd_dom_sf"/>
</dbReference>
<sequence>MSHDNRPQPPLWIVEEDVRQLVSLNDAIDALAAGLVLEARGEAGNVDKALGQWNASSMHALGAMMPLRGYVAFKTWANTPRGAAAVLSLYSATDGALLALMEASAIGTLRTAAISGLATRQLASDDADEMALIGTGMQSPMQMAAIAAVRPLKRIRVFSPTPEKRKAFLARAEAMMGCEIVEAGSVAEAVAGAPIITLATRAREPFLTAAMVDRGAHVNAPGAILPGNAEFHQDLFDRAGLVVVDNKRNAAKASREFGERYGADAARWEGVHTLGEILDAGIRRAEGSDVTLFKPMGMGLSDLAVAALVYERATGAGLGTPLPVGTRAAPRWTAFEQQPQTMVG</sequence>
<dbReference type="PANTHER" id="PTHR13812">
    <property type="entry name" value="KETIMINE REDUCTASE MU-CRYSTALLIN"/>
    <property type="match status" value="1"/>
</dbReference>
<organism evidence="1 2">
    <name type="scientific">Rhizorhabdus wittichii</name>
    <dbReference type="NCBI Taxonomy" id="160791"/>
    <lineage>
        <taxon>Bacteria</taxon>
        <taxon>Pseudomonadati</taxon>
        <taxon>Pseudomonadota</taxon>
        <taxon>Alphaproteobacteria</taxon>
        <taxon>Sphingomonadales</taxon>
        <taxon>Sphingomonadaceae</taxon>
        <taxon>Rhizorhabdus</taxon>
    </lineage>
</organism>
<dbReference type="RefSeq" id="WP_208631910.1">
    <property type="nucleotide sequence ID" value="NZ_CP059319.1"/>
</dbReference>
<name>A0A975CZ87_9SPHN</name>
<dbReference type="Gene3D" id="3.40.50.720">
    <property type="entry name" value="NAD(P)-binding Rossmann-like Domain"/>
    <property type="match status" value="1"/>
</dbReference>
<gene>
    <name evidence="1" type="ORF">HRJ34_17075</name>
</gene>
<dbReference type="Pfam" id="PF02423">
    <property type="entry name" value="OCD_Mu_crystall"/>
    <property type="match status" value="1"/>
</dbReference>
<dbReference type="Gene3D" id="3.30.1780.10">
    <property type="entry name" value="ornithine cyclodeaminase, domain 1"/>
    <property type="match status" value="1"/>
</dbReference>
<dbReference type="PIRSF" id="PIRSF001439">
    <property type="entry name" value="CryM"/>
    <property type="match status" value="1"/>
</dbReference>